<dbReference type="EMBL" id="JAAZWO010000005">
    <property type="protein sequence ID" value="MBC2397290.1"/>
    <property type="molecule type" value="Genomic_DNA"/>
</dbReference>
<organism evidence="1 2">
    <name type="scientific">Clostridium tetanomorphum</name>
    <dbReference type="NCBI Taxonomy" id="1553"/>
    <lineage>
        <taxon>Bacteria</taxon>
        <taxon>Bacillati</taxon>
        <taxon>Bacillota</taxon>
        <taxon>Clostridia</taxon>
        <taxon>Eubacteriales</taxon>
        <taxon>Clostridiaceae</taxon>
        <taxon>Clostridium</taxon>
    </lineage>
</organism>
<keyword evidence="2" id="KW-1185">Reference proteome</keyword>
<reference evidence="1 2" key="1">
    <citation type="submission" date="2020-04" db="EMBL/GenBank/DDBJ databases">
        <title>Genomic insights into acetone-butanol-ethanol (ABE) fermentation by sequencing solventogenic clostridia strains.</title>
        <authorList>
            <person name="Brown S."/>
        </authorList>
    </citation>
    <scope>NUCLEOTIDE SEQUENCE [LARGE SCALE GENOMIC DNA]</scope>
    <source>
        <strain evidence="1 2">DJ011</strain>
    </source>
</reference>
<protein>
    <submittedName>
        <fullName evidence="1">Uncharacterized protein</fullName>
    </submittedName>
</protein>
<comment type="caution">
    <text evidence="1">The sequence shown here is derived from an EMBL/GenBank/DDBJ whole genome shotgun (WGS) entry which is preliminary data.</text>
</comment>
<dbReference type="AlphaFoldDB" id="A0A923E6D2"/>
<evidence type="ECO:0000313" key="1">
    <source>
        <dbReference type="EMBL" id="MBC2397290.1"/>
    </source>
</evidence>
<proteinExistence type="predicted"/>
<dbReference type="RefSeq" id="WP_173702697.1">
    <property type="nucleotide sequence ID" value="NZ_JABSWD010000001.1"/>
</dbReference>
<dbReference type="Proteomes" id="UP000563151">
    <property type="component" value="Unassembled WGS sequence"/>
</dbReference>
<evidence type="ECO:0000313" key="2">
    <source>
        <dbReference type="Proteomes" id="UP000563151"/>
    </source>
</evidence>
<name>A0A923E6D2_CLOTT</name>
<sequence>MLRFLILIKWVYITTNEQKRDEGHIHFIDENIVYIIEKEKEKDYFLSYY</sequence>
<gene>
    <name evidence="1" type="ORF">HGG79_05785</name>
</gene>
<accession>A0A923E6D2</accession>